<dbReference type="InterPro" id="IPR055730">
    <property type="entry name" value="P11_C"/>
</dbReference>
<feature type="domain" description="Minor capsid protein P11 C-terminal conserved region" evidence="2">
    <location>
        <begin position="156"/>
        <end position="239"/>
    </location>
</feature>
<evidence type="ECO:0000256" key="1">
    <source>
        <dbReference type="SAM" id="Phobius"/>
    </source>
</evidence>
<keyword evidence="1" id="KW-0472">Membrane</keyword>
<organism evidence="3">
    <name type="scientific">Tupanvirus soda lake</name>
    <dbReference type="NCBI Taxonomy" id="2126985"/>
    <lineage>
        <taxon>Viruses</taxon>
        <taxon>Varidnaviria</taxon>
        <taxon>Bamfordvirae</taxon>
        <taxon>Nucleocytoviricota</taxon>
        <taxon>Megaviricetes</taxon>
        <taxon>Imitervirales</taxon>
        <taxon>Mimiviridae</taxon>
        <taxon>Megamimivirinae</taxon>
        <taxon>Tupanvirus</taxon>
        <taxon>Tupanvirus salinum</taxon>
    </lineage>
</organism>
<name>A0A6N1NSP4_9VIRU</name>
<sequence length="242" mass="27556">MANLNSNMLLAILAGVVLIAIIYYLNKNDDQPIPNHGTLPNNTNNMAQNIQKPKRPLQPQQINTRSYDDISDSIVDELVSQYNIDDIPVNTNTSNFSATDPMANDYGQFNGYIKKRQINMKNMEVPYSDSEYDNRDFSYKKKKFTRRTPDDVKDLFDVNKMLPQEIEEDWFDVEPLQSTKKIKGTHLIHPKIHMGVNTVGSSLRNGTHDIRGDIPNPKINISPFLNSTIEPDTNIKGFCNPV</sequence>
<dbReference type="KEGG" id="vg:80518905"/>
<evidence type="ECO:0000259" key="2">
    <source>
        <dbReference type="Pfam" id="PF23983"/>
    </source>
</evidence>
<dbReference type="EMBL" id="KY523104">
    <property type="protein sequence ID" value="QKU35477.1"/>
    <property type="molecule type" value="Genomic_DNA"/>
</dbReference>
<proteinExistence type="predicted"/>
<keyword evidence="1" id="KW-0812">Transmembrane</keyword>
<keyword evidence="1" id="KW-1133">Transmembrane helix</keyword>
<accession>A0A6N1NSP4</accession>
<dbReference type="Pfam" id="PF23983">
    <property type="entry name" value="P11_C"/>
    <property type="match status" value="1"/>
</dbReference>
<feature type="transmembrane region" description="Helical" evidence="1">
    <location>
        <begin position="7"/>
        <end position="25"/>
    </location>
</feature>
<reference evidence="3" key="1">
    <citation type="submission" date="2017-01" db="EMBL/GenBank/DDBJ databases">
        <authorList>
            <person name="Assis F.L."/>
            <person name="Abrahao J.S."/>
            <person name="Silva L."/>
            <person name="Khalil J.B."/>
            <person name="Rodrigues R."/>
            <person name="Silva L.S."/>
            <person name="Arantes T."/>
            <person name="Boratto P."/>
            <person name="Andrade M."/>
            <person name="Kroon E.G."/>
            <person name="Ribeiro B."/>
            <person name="Bergier I."/>
            <person name="Seligmann H."/>
            <person name="Ghigo E."/>
            <person name="Colson P."/>
            <person name="Levasseur A."/>
            <person name="Raoult D."/>
            <person name="Scola B.L."/>
        </authorList>
    </citation>
    <scope>NUCLEOTIDE SEQUENCE</scope>
    <source>
        <strain evidence="3">Soda lake</strain>
    </source>
</reference>
<evidence type="ECO:0000313" key="3">
    <source>
        <dbReference type="EMBL" id="QKU35477.1"/>
    </source>
</evidence>
<dbReference type="RefSeq" id="YP_010782141.1">
    <property type="nucleotide sequence ID" value="NC_075039.1"/>
</dbReference>
<protein>
    <recommendedName>
        <fullName evidence="2">Minor capsid protein P11 C-terminal conserved region domain-containing protein</fullName>
    </recommendedName>
</protein>
<reference evidence="3" key="2">
    <citation type="journal article" date="2018" name="Nat. Commun.">
        <title>Tailed giant Tupanvirus possesses the most complete translational apparatus of the known virosphere.</title>
        <authorList>
            <person name="Abrahao J."/>
            <person name="Silva L."/>
            <person name="Silva L.S."/>
            <person name="Khalil J.Y.B."/>
            <person name="Rodrigues R."/>
            <person name="Arantes T."/>
            <person name="Assis F."/>
            <person name="Boratto P."/>
            <person name="Andrade M."/>
            <person name="Kroon E.G."/>
            <person name="Ribeiro B."/>
            <person name="Bergier I."/>
            <person name="Seligmann H."/>
            <person name="Ghigo E."/>
            <person name="Colson P."/>
            <person name="Levasseur A."/>
            <person name="Kroemer G."/>
            <person name="Raoult D."/>
            <person name="La Scola B."/>
        </authorList>
    </citation>
    <scope>NUCLEOTIDE SEQUENCE [LARGE SCALE GENOMIC DNA]</scope>
    <source>
        <strain evidence="3">Soda lake</strain>
    </source>
</reference>
<dbReference type="GeneID" id="80518905"/>